<proteinExistence type="predicted"/>
<feature type="domain" description="Peptidase M15C" evidence="1">
    <location>
        <begin position="104"/>
        <end position="171"/>
    </location>
</feature>
<dbReference type="Gene3D" id="3.30.1380.10">
    <property type="match status" value="1"/>
</dbReference>
<dbReference type="GO" id="GO:0008233">
    <property type="term" value="F:peptidase activity"/>
    <property type="evidence" value="ECO:0007669"/>
    <property type="project" value="InterPro"/>
</dbReference>
<dbReference type="SUPFAM" id="SSF55166">
    <property type="entry name" value="Hedgehog/DD-peptidase"/>
    <property type="match status" value="1"/>
</dbReference>
<dbReference type="RefSeq" id="WP_168884000.1">
    <property type="nucleotide sequence ID" value="NZ_JABAIL010000006.1"/>
</dbReference>
<dbReference type="InterPro" id="IPR009045">
    <property type="entry name" value="Zn_M74/Hedgehog-like"/>
</dbReference>
<dbReference type="InterPro" id="IPR039561">
    <property type="entry name" value="Peptidase_M15C"/>
</dbReference>
<dbReference type="EMBL" id="JABAIL010000006">
    <property type="protein sequence ID" value="NLR93285.1"/>
    <property type="molecule type" value="Genomic_DNA"/>
</dbReference>
<gene>
    <name evidence="2" type="ORF">HGP29_18965</name>
</gene>
<reference evidence="2 3" key="1">
    <citation type="submission" date="2020-04" db="EMBL/GenBank/DDBJ databases">
        <title>Flammeovirga sp. SR4, a novel species isolated from seawater.</title>
        <authorList>
            <person name="Wang X."/>
        </authorList>
    </citation>
    <scope>NUCLEOTIDE SEQUENCE [LARGE SCALE GENOMIC DNA]</scope>
    <source>
        <strain evidence="2 3">SR4</strain>
    </source>
</reference>
<protein>
    <submittedName>
        <fullName evidence="2">M15 family metallopeptidase</fullName>
    </submittedName>
</protein>
<dbReference type="Proteomes" id="UP000585050">
    <property type="component" value="Unassembled WGS sequence"/>
</dbReference>
<name>A0A7X8SN64_9BACT</name>
<organism evidence="2 3">
    <name type="scientific">Flammeovirga agarivorans</name>
    <dbReference type="NCBI Taxonomy" id="2726742"/>
    <lineage>
        <taxon>Bacteria</taxon>
        <taxon>Pseudomonadati</taxon>
        <taxon>Bacteroidota</taxon>
        <taxon>Cytophagia</taxon>
        <taxon>Cytophagales</taxon>
        <taxon>Flammeovirgaceae</taxon>
        <taxon>Flammeovirga</taxon>
    </lineage>
</organism>
<accession>A0A7X8SN64</accession>
<evidence type="ECO:0000259" key="1">
    <source>
        <dbReference type="Pfam" id="PF13539"/>
    </source>
</evidence>
<keyword evidence="3" id="KW-1185">Reference proteome</keyword>
<sequence>MKSLYKKLIIVCFSLFLLLGGITGIWSYDKYWCVIDSSELKHLTVYQSGNISGSNFKNIYLHKSFIKNMIELDSMLEKNGLEIRVNQGYRHKRHRLIGAVVSPSSVSNHLAGEALDFYLVGKEKNYYHKDLKRENYSQLPKEVKQFFNDVRNSALLRWGGDFKREDPIHIDFPLNQRNRKLYHQQAKLCFQDYENAIYTYDKVWNQLKSKL</sequence>
<evidence type="ECO:0000313" key="3">
    <source>
        <dbReference type="Proteomes" id="UP000585050"/>
    </source>
</evidence>
<evidence type="ECO:0000313" key="2">
    <source>
        <dbReference type="EMBL" id="NLR93285.1"/>
    </source>
</evidence>
<comment type="caution">
    <text evidence="2">The sequence shown here is derived from an EMBL/GenBank/DDBJ whole genome shotgun (WGS) entry which is preliminary data.</text>
</comment>
<dbReference type="AlphaFoldDB" id="A0A7X8SN64"/>
<dbReference type="Pfam" id="PF13539">
    <property type="entry name" value="Peptidase_M15_4"/>
    <property type="match status" value="1"/>
</dbReference>